<sequence length="181" mass="19711">MVVRRRNADDSNKDMPKSGSGPRVKPNLEHLYLENPKNLNVEKCAFGDGVTAIMHGGGVYVLLHSKTEAFKRTLGGISGCKMLVFSEKYLCSQFMKIVCLSDPDTIMVWDIQGGSLGFLAEGASYLGIGLLNNISRTPSKTKIAAGELDIPEEGIFDNLILEQSNTDPEQLEDAVIEDECG</sequence>
<dbReference type="GO" id="GO:0000724">
    <property type="term" value="P:double-strand break repair via homologous recombination"/>
    <property type="evidence" value="ECO:0007669"/>
    <property type="project" value="TreeGrafter"/>
</dbReference>
<dbReference type="Gene3D" id="3.30.420.10">
    <property type="entry name" value="Ribonuclease H-like superfamily/Ribonuclease H"/>
    <property type="match status" value="1"/>
</dbReference>
<proteinExistence type="predicted"/>
<protein>
    <submittedName>
        <fullName evidence="2">Uncharacterized protein</fullName>
    </submittedName>
</protein>
<dbReference type="Proteomes" id="UP001459277">
    <property type="component" value="Unassembled WGS sequence"/>
</dbReference>
<dbReference type="InterPro" id="IPR030559">
    <property type="entry name" value="PolZ_Rev3"/>
</dbReference>
<dbReference type="GO" id="GO:0042276">
    <property type="term" value="P:error-prone translesion synthesis"/>
    <property type="evidence" value="ECO:0007669"/>
    <property type="project" value="TreeGrafter"/>
</dbReference>
<organism evidence="2 3">
    <name type="scientific">Lithocarpus litseifolius</name>
    <dbReference type="NCBI Taxonomy" id="425828"/>
    <lineage>
        <taxon>Eukaryota</taxon>
        <taxon>Viridiplantae</taxon>
        <taxon>Streptophyta</taxon>
        <taxon>Embryophyta</taxon>
        <taxon>Tracheophyta</taxon>
        <taxon>Spermatophyta</taxon>
        <taxon>Magnoliopsida</taxon>
        <taxon>eudicotyledons</taxon>
        <taxon>Gunneridae</taxon>
        <taxon>Pentapetalae</taxon>
        <taxon>rosids</taxon>
        <taxon>fabids</taxon>
        <taxon>Fagales</taxon>
        <taxon>Fagaceae</taxon>
        <taxon>Lithocarpus</taxon>
    </lineage>
</organism>
<dbReference type="GO" id="GO:0003676">
    <property type="term" value="F:nucleic acid binding"/>
    <property type="evidence" value="ECO:0007669"/>
    <property type="project" value="InterPro"/>
</dbReference>
<accession>A0AAW2D8E1</accession>
<gene>
    <name evidence="2" type="ORF">SO802_013514</name>
</gene>
<dbReference type="GO" id="GO:0003887">
    <property type="term" value="F:DNA-directed DNA polymerase activity"/>
    <property type="evidence" value="ECO:0007669"/>
    <property type="project" value="TreeGrafter"/>
</dbReference>
<dbReference type="PANTHER" id="PTHR45812:SF1">
    <property type="entry name" value="DNA POLYMERASE ZETA CATALYTIC SUBUNIT"/>
    <property type="match status" value="1"/>
</dbReference>
<dbReference type="InterPro" id="IPR036397">
    <property type="entry name" value="RNaseH_sf"/>
</dbReference>
<comment type="caution">
    <text evidence="2">The sequence shown here is derived from an EMBL/GenBank/DDBJ whole genome shotgun (WGS) entry which is preliminary data.</text>
</comment>
<keyword evidence="3" id="KW-1185">Reference proteome</keyword>
<dbReference type="GO" id="GO:0016035">
    <property type="term" value="C:zeta DNA polymerase complex"/>
    <property type="evidence" value="ECO:0007669"/>
    <property type="project" value="InterPro"/>
</dbReference>
<evidence type="ECO:0000313" key="3">
    <source>
        <dbReference type="Proteomes" id="UP001459277"/>
    </source>
</evidence>
<evidence type="ECO:0000256" key="1">
    <source>
        <dbReference type="SAM" id="MobiDB-lite"/>
    </source>
</evidence>
<dbReference type="EMBL" id="JAZDWU010000004">
    <property type="protein sequence ID" value="KAL0005953.1"/>
    <property type="molecule type" value="Genomic_DNA"/>
</dbReference>
<dbReference type="SUPFAM" id="SSF53098">
    <property type="entry name" value="Ribonuclease H-like"/>
    <property type="match status" value="1"/>
</dbReference>
<dbReference type="AlphaFoldDB" id="A0AAW2D8E1"/>
<reference evidence="2 3" key="1">
    <citation type="submission" date="2024-01" db="EMBL/GenBank/DDBJ databases">
        <title>A telomere-to-telomere, gap-free genome of sweet tea (Lithocarpus litseifolius).</title>
        <authorList>
            <person name="Zhou J."/>
        </authorList>
    </citation>
    <scope>NUCLEOTIDE SEQUENCE [LARGE SCALE GENOMIC DNA]</scope>
    <source>
        <strain evidence="2">Zhou-2022a</strain>
        <tissue evidence="2">Leaf</tissue>
    </source>
</reference>
<dbReference type="PANTHER" id="PTHR45812">
    <property type="entry name" value="DNA POLYMERASE ZETA CATALYTIC SUBUNIT"/>
    <property type="match status" value="1"/>
</dbReference>
<evidence type="ECO:0000313" key="2">
    <source>
        <dbReference type="EMBL" id="KAL0005953.1"/>
    </source>
</evidence>
<dbReference type="GO" id="GO:0005634">
    <property type="term" value="C:nucleus"/>
    <property type="evidence" value="ECO:0007669"/>
    <property type="project" value="TreeGrafter"/>
</dbReference>
<dbReference type="InterPro" id="IPR012337">
    <property type="entry name" value="RNaseH-like_sf"/>
</dbReference>
<feature type="region of interest" description="Disordered" evidence="1">
    <location>
        <begin position="1"/>
        <end position="26"/>
    </location>
</feature>
<name>A0AAW2D8E1_9ROSI</name>
<feature type="compositionally biased region" description="Basic and acidic residues" evidence="1">
    <location>
        <begin position="1"/>
        <end position="16"/>
    </location>
</feature>